<dbReference type="AlphaFoldDB" id="A0A3D9VK56"/>
<dbReference type="EMBL" id="QTTY01000005">
    <property type="protein sequence ID" value="REF39525.1"/>
    <property type="molecule type" value="Genomic_DNA"/>
</dbReference>
<reference evidence="1 2" key="1">
    <citation type="submission" date="2018-08" db="EMBL/GenBank/DDBJ databases">
        <title>Freshwater and sediment microbial communities from various areas in North America, analyzing microbe dynamics in response to fracking.</title>
        <authorList>
            <person name="Lamendella R."/>
        </authorList>
    </citation>
    <scope>NUCLEOTIDE SEQUENCE [LARGE SCALE GENOMIC DNA]</scope>
    <source>
        <strain evidence="1 2">DB-1</strain>
    </source>
</reference>
<evidence type="ECO:0000313" key="2">
    <source>
        <dbReference type="Proteomes" id="UP000256530"/>
    </source>
</evidence>
<gene>
    <name evidence="1" type="ORF">DET55_105138</name>
</gene>
<accession>A0A3D9VK56</accession>
<evidence type="ECO:0000313" key="1">
    <source>
        <dbReference type="EMBL" id="REF39525.1"/>
    </source>
</evidence>
<sequence>MLNEELLEALIKYRRMKGKNPDILQVNPAYFRNLLEELNYPEWIIKKKEIEAEKKTSLFGVAAKLTDEVGKFEL</sequence>
<dbReference type="Proteomes" id="UP000256530">
    <property type="component" value="Unassembled WGS sequence"/>
</dbReference>
<comment type="caution">
    <text evidence="1">The sequence shown here is derived from an EMBL/GenBank/DDBJ whole genome shotgun (WGS) entry which is preliminary data.</text>
</comment>
<protein>
    <submittedName>
        <fullName evidence="1">Uncharacterized protein</fullName>
    </submittedName>
</protein>
<organism evidence="1 2">
    <name type="scientific">Bacillus mycoides</name>
    <dbReference type="NCBI Taxonomy" id="1405"/>
    <lineage>
        <taxon>Bacteria</taxon>
        <taxon>Bacillati</taxon>
        <taxon>Bacillota</taxon>
        <taxon>Bacilli</taxon>
        <taxon>Bacillales</taxon>
        <taxon>Bacillaceae</taxon>
        <taxon>Bacillus</taxon>
        <taxon>Bacillus cereus group</taxon>
    </lineage>
</organism>
<dbReference type="RefSeq" id="WP_113936821.1">
    <property type="nucleotide sequence ID" value="NZ_CP132065.1"/>
</dbReference>
<proteinExistence type="predicted"/>
<name>A0A3D9VK56_BACMY</name>